<accession>A0AAD8J0K8</accession>
<organism evidence="6 7">
    <name type="scientific">Heracleum sosnowskyi</name>
    <dbReference type="NCBI Taxonomy" id="360622"/>
    <lineage>
        <taxon>Eukaryota</taxon>
        <taxon>Viridiplantae</taxon>
        <taxon>Streptophyta</taxon>
        <taxon>Embryophyta</taxon>
        <taxon>Tracheophyta</taxon>
        <taxon>Spermatophyta</taxon>
        <taxon>Magnoliopsida</taxon>
        <taxon>eudicotyledons</taxon>
        <taxon>Gunneridae</taxon>
        <taxon>Pentapetalae</taxon>
        <taxon>asterids</taxon>
        <taxon>campanulids</taxon>
        <taxon>Apiales</taxon>
        <taxon>Apiaceae</taxon>
        <taxon>Apioideae</taxon>
        <taxon>apioid superclade</taxon>
        <taxon>Tordylieae</taxon>
        <taxon>Tordyliinae</taxon>
        <taxon>Heracleum</taxon>
    </lineage>
</organism>
<proteinExistence type="predicted"/>
<comment type="caution">
    <text evidence="6">The sequence shown here is derived from an EMBL/GenBank/DDBJ whole genome shotgun (WGS) entry which is preliminary data.</text>
</comment>
<keyword evidence="1" id="KW-0479">Metal-binding</keyword>
<reference evidence="6" key="2">
    <citation type="submission" date="2023-05" db="EMBL/GenBank/DDBJ databases">
        <authorList>
            <person name="Schelkunov M.I."/>
        </authorList>
    </citation>
    <scope>NUCLEOTIDE SEQUENCE</scope>
    <source>
        <strain evidence="6">Hsosn_3</strain>
        <tissue evidence="6">Leaf</tissue>
    </source>
</reference>
<feature type="domain" description="BED-type" evidence="5">
    <location>
        <begin position="105"/>
        <end position="162"/>
    </location>
</feature>
<gene>
    <name evidence="6" type="ORF">POM88_013222</name>
</gene>
<dbReference type="Proteomes" id="UP001237642">
    <property type="component" value="Unassembled WGS sequence"/>
</dbReference>
<evidence type="ECO:0000256" key="1">
    <source>
        <dbReference type="ARBA" id="ARBA00022723"/>
    </source>
</evidence>
<dbReference type="EMBL" id="JAUIZM010000003">
    <property type="protein sequence ID" value="KAK1394166.1"/>
    <property type="molecule type" value="Genomic_DNA"/>
</dbReference>
<evidence type="ECO:0000256" key="4">
    <source>
        <dbReference type="PROSITE-ProRule" id="PRU00027"/>
    </source>
</evidence>
<protein>
    <recommendedName>
        <fullName evidence="5">BED-type domain-containing protein</fullName>
    </recommendedName>
</protein>
<evidence type="ECO:0000259" key="5">
    <source>
        <dbReference type="PROSITE" id="PS50808"/>
    </source>
</evidence>
<evidence type="ECO:0000256" key="3">
    <source>
        <dbReference type="ARBA" id="ARBA00022833"/>
    </source>
</evidence>
<dbReference type="PROSITE" id="PS50808">
    <property type="entry name" value="ZF_BED"/>
    <property type="match status" value="1"/>
</dbReference>
<name>A0AAD8J0K8_9APIA</name>
<dbReference type="Pfam" id="PF02892">
    <property type="entry name" value="zf-BED"/>
    <property type="match status" value="1"/>
</dbReference>
<evidence type="ECO:0000256" key="2">
    <source>
        <dbReference type="ARBA" id="ARBA00022771"/>
    </source>
</evidence>
<dbReference type="GO" id="GO:0008270">
    <property type="term" value="F:zinc ion binding"/>
    <property type="evidence" value="ECO:0007669"/>
    <property type="project" value="UniProtKB-KW"/>
</dbReference>
<evidence type="ECO:0000313" key="7">
    <source>
        <dbReference type="Proteomes" id="UP001237642"/>
    </source>
</evidence>
<dbReference type="InterPro" id="IPR036236">
    <property type="entry name" value="Znf_C2H2_sf"/>
</dbReference>
<evidence type="ECO:0000313" key="6">
    <source>
        <dbReference type="EMBL" id="KAK1394166.1"/>
    </source>
</evidence>
<keyword evidence="3" id="KW-0862">Zinc</keyword>
<keyword evidence="7" id="KW-1185">Reference proteome</keyword>
<keyword evidence="2 4" id="KW-0863">Zinc-finger</keyword>
<reference evidence="6" key="1">
    <citation type="submission" date="2023-02" db="EMBL/GenBank/DDBJ databases">
        <title>Genome of toxic invasive species Heracleum sosnowskyi carries increased number of genes despite the absence of recent whole-genome duplications.</title>
        <authorList>
            <person name="Schelkunov M."/>
            <person name="Shtratnikova V."/>
            <person name="Makarenko M."/>
            <person name="Klepikova A."/>
            <person name="Omelchenko D."/>
            <person name="Novikova G."/>
            <person name="Obukhova E."/>
            <person name="Bogdanov V."/>
            <person name="Penin A."/>
            <person name="Logacheva M."/>
        </authorList>
    </citation>
    <scope>NUCLEOTIDE SEQUENCE</scope>
    <source>
        <strain evidence="6">Hsosn_3</strain>
        <tissue evidence="6">Leaf</tissue>
    </source>
</reference>
<dbReference type="AlphaFoldDB" id="A0AAD8J0K8"/>
<dbReference type="SUPFAM" id="SSF57667">
    <property type="entry name" value="beta-beta-alpha zinc fingers"/>
    <property type="match status" value="1"/>
</dbReference>
<dbReference type="InterPro" id="IPR003656">
    <property type="entry name" value="Znf_BED"/>
</dbReference>
<sequence length="176" mass="19780">MCYRAKLIIHPVQYNSFTIEIGQSIKKSKLSNCELTIQTVTREATREATRELVAMDDGVGQISKQGEGISEKEAVDLNPQVINVNLEDEEVKCDEKLDENCEKGKKGLVVWNYFNRISGLPVGKEKAKCSLCNVIIGCYSRNGTSAMMNHLKTVCPKSPLRNNIDKLQKTLRFEII</sequence>
<dbReference type="GO" id="GO:0003677">
    <property type="term" value="F:DNA binding"/>
    <property type="evidence" value="ECO:0007669"/>
    <property type="project" value="InterPro"/>
</dbReference>
<dbReference type="SMART" id="SM00614">
    <property type="entry name" value="ZnF_BED"/>
    <property type="match status" value="1"/>
</dbReference>